<keyword evidence="8" id="KW-0458">Lysosome</keyword>
<keyword evidence="5" id="KW-0378">Hydrolase</keyword>
<evidence type="ECO:0000256" key="8">
    <source>
        <dbReference type="ARBA" id="ARBA00023228"/>
    </source>
</evidence>
<comment type="caution">
    <text evidence="13">The sequence shown here is derived from an EMBL/GenBank/DDBJ whole genome shotgun (WGS) entry which is preliminary data.</text>
</comment>
<dbReference type="GO" id="GO:0008270">
    <property type="term" value="F:zinc ion binding"/>
    <property type="evidence" value="ECO:0007669"/>
    <property type="project" value="UniProtKB-KW"/>
</dbReference>
<dbReference type="Gene3D" id="3.30.160.60">
    <property type="entry name" value="Classic Zinc Finger"/>
    <property type="match status" value="1"/>
</dbReference>
<dbReference type="InterPro" id="IPR017853">
    <property type="entry name" value="GH"/>
</dbReference>
<protein>
    <recommendedName>
        <fullName evidence="12">C2H2-type domain-containing protein</fullName>
    </recommendedName>
</protein>
<dbReference type="InterPro" id="IPR036236">
    <property type="entry name" value="Znf_C2H2_sf"/>
</dbReference>
<reference evidence="13" key="2">
    <citation type="submission" date="2020-08" db="EMBL/GenBank/DDBJ databases">
        <title>Plant Genome Project.</title>
        <authorList>
            <person name="Zhang R.-G."/>
        </authorList>
    </citation>
    <scope>NUCLEOTIDE SEQUENCE</scope>
    <source>
        <strain evidence="13">Huo1</strain>
        <tissue evidence="13">Leaf</tissue>
    </source>
</reference>
<dbReference type="GO" id="GO:0005765">
    <property type="term" value="C:lysosomal membrane"/>
    <property type="evidence" value="ECO:0007669"/>
    <property type="project" value="UniProtKB-SubCell"/>
</dbReference>
<name>A0A8X8WQ59_SALSN</name>
<keyword evidence="4" id="KW-0732">Signal</keyword>
<dbReference type="PROSITE" id="PS50157">
    <property type="entry name" value="ZINC_FINGER_C2H2_2"/>
    <property type="match status" value="3"/>
</dbReference>
<dbReference type="SUPFAM" id="SSF51445">
    <property type="entry name" value="(Trans)glycosidases"/>
    <property type="match status" value="1"/>
</dbReference>
<proteinExistence type="inferred from homology"/>
<dbReference type="GO" id="GO:0005576">
    <property type="term" value="C:extracellular region"/>
    <property type="evidence" value="ECO:0007669"/>
    <property type="project" value="UniProtKB-SubCell"/>
</dbReference>
<keyword evidence="7" id="KW-0325">Glycoprotein</keyword>
<keyword evidence="14" id="KW-1185">Reference proteome</keyword>
<keyword evidence="11" id="KW-0862">Zinc</keyword>
<evidence type="ECO:0000259" key="12">
    <source>
        <dbReference type="PROSITE" id="PS50157"/>
    </source>
</evidence>
<dbReference type="InterPro" id="IPR013087">
    <property type="entry name" value="Znf_C2H2_type"/>
</dbReference>
<keyword evidence="11" id="KW-0479">Metal-binding</keyword>
<dbReference type="InterPro" id="IPR005199">
    <property type="entry name" value="Glyco_hydro_79"/>
</dbReference>
<gene>
    <name evidence="13" type="ORF">SASPL_140346</name>
</gene>
<evidence type="ECO:0000256" key="11">
    <source>
        <dbReference type="PROSITE-ProRule" id="PRU00042"/>
    </source>
</evidence>
<keyword evidence="3" id="KW-0964">Secreted</keyword>
<reference evidence="13" key="1">
    <citation type="submission" date="2018-01" db="EMBL/GenBank/DDBJ databases">
        <authorList>
            <person name="Mao J.F."/>
        </authorList>
    </citation>
    <scope>NUCLEOTIDE SEQUENCE</scope>
    <source>
        <strain evidence="13">Huo1</strain>
        <tissue evidence="13">Leaf</tissue>
    </source>
</reference>
<evidence type="ECO:0000256" key="1">
    <source>
        <dbReference type="ARBA" id="ARBA00004613"/>
    </source>
</evidence>
<comment type="subcellular location">
    <subcellularLocation>
        <location evidence="9">Lysosome membrane</location>
        <topology evidence="9">Peripheral membrane protein</topology>
    </subcellularLocation>
    <subcellularLocation>
        <location evidence="1">Secreted</location>
    </subcellularLocation>
</comment>
<dbReference type="Pfam" id="PF13912">
    <property type="entry name" value="zf-C2H2_6"/>
    <property type="match status" value="3"/>
</dbReference>
<dbReference type="PANTHER" id="PTHR14363:SF13">
    <property type="entry name" value="OS07G0598400 PROTEIN"/>
    <property type="match status" value="1"/>
</dbReference>
<feature type="domain" description="C2H2-type" evidence="12">
    <location>
        <begin position="385"/>
        <end position="412"/>
    </location>
</feature>
<dbReference type="SUPFAM" id="SSF57667">
    <property type="entry name" value="beta-beta-alpha zinc fingers"/>
    <property type="match status" value="1"/>
</dbReference>
<evidence type="ECO:0000256" key="10">
    <source>
        <dbReference type="ARBA" id="ARBA00055929"/>
    </source>
</evidence>
<keyword evidence="11" id="KW-0863">Zinc-finger</keyword>
<evidence type="ECO:0000313" key="13">
    <source>
        <dbReference type="EMBL" id="KAG6398875.1"/>
    </source>
</evidence>
<feature type="domain" description="C2H2-type" evidence="12">
    <location>
        <begin position="458"/>
        <end position="480"/>
    </location>
</feature>
<evidence type="ECO:0000256" key="2">
    <source>
        <dbReference type="ARBA" id="ARBA00009800"/>
    </source>
</evidence>
<dbReference type="PANTHER" id="PTHR14363">
    <property type="entry name" value="HEPARANASE-RELATED"/>
    <property type="match status" value="1"/>
</dbReference>
<evidence type="ECO:0000256" key="6">
    <source>
        <dbReference type="ARBA" id="ARBA00023136"/>
    </source>
</evidence>
<evidence type="ECO:0000256" key="7">
    <source>
        <dbReference type="ARBA" id="ARBA00023180"/>
    </source>
</evidence>
<evidence type="ECO:0000313" key="14">
    <source>
        <dbReference type="Proteomes" id="UP000298416"/>
    </source>
</evidence>
<dbReference type="Pfam" id="PF03662">
    <property type="entry name" value="Glyco_hydro_79n"/>
    <property type="match status" value="1"/>
</dbReference>
<comment type="function">
    <text evidence="10">Endoglycosidase which is a cell surface and extracellular matrix-degrading enzyme. Cleaves heparan sulfate proteoglycans (HSPGs) into heparan sulfate side chains and core proteoglycans.</text>
</comment>
<dbReference type="SMART" id="SM00355">
    <property type="entry name" value="ZnF_C2H2"/>
    <property type="match status" value="4"/>
</dbReference>
<dbReference type="GO" id="GO:0004566">
    <property type="term" value="F:beta-glucuronidase activity"/>
    <property type="evidence" value="ECO:0007669"/>
    <property type="project" value="TreeGrafter"/>
</dbReference>
<dbReference type="FunFam" id="3.20.20.80:FF:000023">
    <property type="entry name" value="heparanase-like protein 3"/>
    <property type="match status" value="1"/>
</dbReference>
<feature type="domain" description="C2H2-type" evidence="12">
    <location>
        <begin position="109"/>
        <end position="136"/>
    </location>
</feature>
<evidence type="ECO:0000256" key="3">
    <source>
        <dbReference type="ARBA" id="ARBA00022525"/>
    </source>
</evidence>
<dbReference type="GO" id="GO:0009505">
    <property type="term" value="C:plant-type cell wall"/>
    <property type="evidence" value="ECO:0007669"/>
    <property type="project" value="TreeGrafter"/>
</dbReference>
<dbReference type="AlphaFoldDB" id="A0A8X8WQ59"/>
<organism evidence="13">
    <name type="scientific">Salvia splendens</name>
    <name type="common">Scarlet sage</name>
    <dbReference type="NCBI Taxonomy" id="180675"/>
    <lineage>
        <taxon>Eukaryota</taxon>
        <taxon>Viridiplantae</taxon>
        <taxon>Streptophyta</taxon>
        <taxon>Embryophyta</taxon>
        <taxon>Tracheophyta</taxon>
        <taxon>Spermatophyta</taxon>
        <taxon>Magnoliopsida</taxon>
        <taxon>eudicotyledons</taxon>
        <taxon>Gunneridae</taxon>
        <taxon>Pentapetalae</taxon>
        <taxon>asterids</taxon>
        <taxon>lamiids</taxon>
        <taxon>Lamiales</taxon>
        <taxon>Lamiaceae</taxon>
        <taxon>Nepetoideae</taxon>
        <taxon>Mentheae</taxon>
        <taxon>Salviinae</taxon>
        <taxon>Salvia</taxon>
        <taxon>Salvia subgen. Calosphace</taxon>
        <taxon>core Calosphace</taxon>
    </lineage>
</organism>
<evidence type="ECO:0000256" key="4">
    <source>
        <dbReference type="ARBA" id="ARBA00022729"/>
    </source>
</evidence>
<dbReference type="PROSITE" id="PS00028">
    <property type="entry name" value="ZINC_FINGER_C2H2_1"/>
    <property type="match status" value="3"/>
</dbReference>
<accession>A0A8X8WQ59</accession>
<evidence type="ECO:0000256" key="5">
    <source>
        <dbReference type="ARBA" id="ARBA00022801"/>
    </source>
</evidence>
<evidence type="ECO:0000256" key="9">
    <source>
        <dbReference type="ARBA" id="ARBA00023765"/>
    </source>
</evidence>
<sequence>MDEEQELRFVCRFCFKKYPCGKSLGGHMRSCVVANSAESDDKLLDPNIKKFPSFVVVGVGGGGRGGIQSTMSDPRIVDLGNGQSSYGLRENPRKSWRAVGSSSPLLQEKFCKQCGKGFQSSKALCGHMACHSDKDRGMKDDHSWTSEIQKLVMDSHSDMEDEDRAIRTRSLKSKRFRKIVVNSPFPDGSSSVSEIDGEEQEEAAMCLMMLSRDNGSKGGVNSLVESSDNNSVILETKSSSIDMKSVRKKCDVIKNGYDQDVKKGGDAVVKAENSDSGYFLDECSKAEESDVSMDGLRRTIGVNEYEEFRQSLNRSRSYRAEVKKALAKENEYDHDHGSNGNSIAAKIEQSRKRRYAVENSDLYNDYDDHRIKTGDPPSTEKRLKYECFNCKKTFKSYQALGGHGPCHKKSNALYESRYESGENSLDDEFAARGKMVESTSNRKPAPDKKMNAKKSKGHVCPFCNRVFKNGQALGGHKRSHFIGGHEVNTNPSPVAKMDLLDLNLPAPRDDEDDGDDQYSPCLSLMTHKMGSNIFIIWCLIALSCLCCDAVEVKLVVKGSKSIAKTDEDFICATLDWWPETKCNYNQCPWGKAGILNLDLKNKILANAIRAFSSLRIRIGGSLQDQVVYDVVGASLRKCPHFKRMEGGLFGFSKGCLPKERWDQINNFFHEMGVRLTFGLNALVGMRKGGGPDDSLMVGEWDSKNAYDLINYTASKGYKIDSYELGNELCGSGVSARVEAVQYAKDTVALKKIVAKFYPNPATRPKVLGPAGFYDKQWFDAFLDTTGPNVVDGVTHHIYNLGAGVDPTLINKIQDPSFLDQIAETYRDVAATIERHSPWAGAWVGEAGGAYNSGGRYVSHSFVDGFWFVAFYNAYFSYTPFSLTDLIFALLWHRLMGTSVLSTSHTGSSYLRAYSHCSKKTTGIAVLVINMSKYTTFEVTVEDDAKIYEYDQEGYVNAYEREEYHLTPKDGNILSDVLLLNGVALKLTGASGIPAMEPRVVDASLPMKIAPRSIVFAVLKGFKATACA</sequence>
<dbReference type="Proteomes" id="UP000298416">
    <property type="component" value="Unassembled WGS sequence"/>
</dbReference>
<keyword evidence="6" id="KW-0472">Membrane</keyword>
<dbReference type="EMBL" id="PNBA02000015">
    <property type="protein sequence ID" value="KAG6398875.1"/>
    <property type="molecule type" value="Genomic_DNA"/>
</dbReference>
<dbReference type="Gene3D" id="3.20.20.80">
    <property type="entry name" value="Glycosidases"/>
    <property type="match status" value="1"/>
</dbReference>
<comment type="similarity">
    <text evidence="2">Belongs to the glycosyl hydrolase 79 family.</text>
</comment>